<dbReference type="InterPro" id="IPR032267">
    <property type="entry name" value="DUF4832"/>
</dbReference>
<dbReference type="AlphaFoldDB" id="A0A4Q7NYY4"/>
<evidence type="ECO:0000259" key="2">
    <source>
        <dbReference type="Pfam" id="PF16116"/>
    </source>
</evidence>
<dbReference type="EMBL" id="SGXD01000001">
    <property type="protein sequence ID" value="RZS91622.1"/>
    <property type="molecule type" value="Genomic_DNA"/>
</dbReference>
<feature type="domain" description="DUF4874" evidence="3">
    <location>
        <begin position="54"/>
        <end position="234"/>
    </location>
</feature>
<organism evidence="4 5">
    <name type="scientific">Motilibacter rhizosphaerae</name>
    <dbReference type="NCBI Taxonomy" id="598652"/>
    <lineage>
        <taxon>Bacteria</taxon>
        <taxon>Bacillati</taxon>
        <taxon>Actinomycetota</taxon>
        <taxon>Actinomycetes</taxon>
        <taxon>Motilibacterales</taxon>
        <taxon>Motilibacteraceae</taxon>
        <taxon>Motilibacter</taxon>
    </lineage>
</organism>
<protein>
    <submittedName>
        <fullName evidence="4">Uncharacterized protein DUF4874</fullName>
    </submittedName>
</protein>
<dbReference type="InterPro" id="IPR006311">
    <property type="entry name" value="TAT_signal"/>
</dbReference>
<keyword evidence="1" id="KW-0732">Signal</keyword>
<feature type="chain" id="PRO_5020333856" evidence="1">
    <location>
        <begin position="31"/>
        <end position="505"/>
    </location>
</feature>
<evidence type="ECO:0000313" key="4">
    <source>
        <dbReference type="EMBL" id="RZS91622.1"/>
    </source>
</evidence>
<feature type="domain" description="DUF4832" evidence="2">
    <location>
        <begin position="264"/>
        <end position="471"/>
    </location>
</feature>
<dbReference type="Pfam" id="PF16116">
    <property type="entry name" value="DUF4832"/>
    <property type="match status" value="1"/>
</dbReference>
<reference evidence="4 5" key="1">
    <citation type="submission" date="2019-02" db="EMBL/GenBank/DDBJ databases">
        <title>Genomic Encyclopedia of Type Strains, Phase IV (KMG-IV): sequencing the most valuable type-strain genomes for metagenomic binning, comparative biology and taxonomic classification.</title>
        <authorList>
            <person name="Goeker M."/>
        </authorList>
    </citation>
    <scope>NUCLEOTIDE SEQUENCE [LARGE SCALE GENOMIC DNA]</scope>
    <source>
        <strain evidence="4 5">DSM 45622</strain>
    </source>
</reference>
<feature type="signal peptide" evidence="1">
    <location>
        <begin position="1"/>
        <end position="30"/>
    </location>
</feature>
<dbReference type="Proteomes" id="UP000293638">
    <property type="component" value="Unassembled WGS sequence"/>
</dbReference>
<accession>A0A4Q7NYY4</accession>
<keyword evidence="5" id="KW-1185">Reference proteome</keyword>
<comment type="caution">
    <text evidence="4">The sequence shown here is derived from an EMBL/GenBank/DDBJ whole genome shotgun (WGS) entry which is preliminary data.</text>
</comment>
<dbReference type="InterPro" id="IPR032379">
    <property type="entry name" value="DUF4874"/>
</dbReference>
<proteinExistence type="predicted"/>
<evidence type="ECO:0000259" key="3">
    <source>
        <dbReference type="Pfam" id="PF16173"/>
    </source>
</evidence>
<sequence length="505" mass="54431">MTNPPRNALRVGGAALGVALLAGLSTPAYAAGHDDRTRVLSTVAYSASDAVIPNPERGWYHAFDTHSRADGSGYVPLDEQTLRSYRASGVTQILREWYLEKYATQDTLDPELLAQVQRDFDTARRAGVSVIVRFAYVEGGAWPYSPPYGDAPLSRVLSHIAQLKPLLRANSDVIATVQEGFIGLWGEGYYTDWFASDPADPGTLTQEDWDKRATVLHALLDALPPSRTVQVRTMLMKQKILGVPTGTAGALTPAQAYDGSDLSRVGHHNDCLLASPDDYGTFLSDPLSLDQDYLAADSRYVPVGGETCNVDPPRSEWPSAEAELSRYHYSYLHADYNTDVLDSWGPAALTEVSKKLGYRFVLTQSQVTKNRAQGVKSLSVQMSVRNDGWAAPYNERPARLVLKGRSGTWSVPFTSADGTAVDARSWAPGTTSTASADVCGVPTGTYHAYLDLPSADASLASNPDYAVQTANTGTWQPATGWNDLQQDVHASGLLACSGAAPVKLG</sequence>
<name>A0A4Q7NYY4_9ACTN</name>
<dbReference type="Pfam" id="PF16173">
    <property type="entry name" value="DUF4874"/>
    <property type="match status" value="1"/>
</dbReference>
<dbReference type="PROSITE" id="PS51318">
    <property type="entry name" value="TAT"/>
    <property type="match status" value="1"/>
</dbReference>
<evidence type="ECO:0000256" key="1">
    <source>
        <dbReference type="SAM" id="SignalP"/>
    </source>
</evidence>
<evidence type="ECO:0000313" key="5">
    <source>
        <dbReference type="Proteomes" id="UP000293638"/>
    </source>
</evidence>
<dbReference type="OrthoDB" id="9760654at2"/>
<dbReference type="RefSeq" id="WP_130491670.1">
    <property type="nucleotide sequence ID" value="NZ_SGXD01000001.1"/>
</dbReference>
<gene>
    <name evidence="4" type="ORF">EV189_0869</name>
</gene>